<evidence type="ECO:0000313" key="4">
    <source>
        <dbReference type="EMBL" id="OQE11181.1"/>
    </source>
</evidence>
<sequence length="730" mass="80621">MVAPGSQWPPLSGGRENSARNINERILDANYDVRQLLNHISSNNSVKVPRPVLEYLKSVQELTTDLIKNPIGQDWKQQFEQLRQETSQIKQDIHAVRIATATGAGPSTRVRSYVDAVKNAPPPTHFLSSHGSTSTNPASPSDLLQDRQVIVKLGDSDGVKRFRTQTPAEITKTAEKARVKAAKEVDGLTMASAKFVAARQLKSGDLSLSLRTAKEAEIMRCHRQVWVKHLWKGSEVRLPSWGVVIHDVNVRSLGINTAAGIGDQGRKQGIIKQLLTENLFNWGDKAEITQISWLVLPEGKKSGSLIVEFTSPHTANNAIDTGALWDSEVLTTVLYDRAARIRQCHNCQKYGHIGNTCSNETKCVFCAEKHHSRDCQRKKDATLSERKCANCGGAHNGWSKRCPDFIREIERVQALAQARERHHRVPAYLSIKDTGPGTLASTTTGEGDLGGSGSGVSMAEDGPQSPSRLSTGRPLTSRPSTSRLSAKTTNSRKDARSTTSEKESNTADAMEVDSIEVSEDARETQSRDKQQGRIHQDIALQTQRSPDFTAGRASKIGDSLRQSIYAPTEVRSEPPRRRAPSRVSTSSSMVTRSKDTLSNVLQANKKPRTGLMIPEDEDADPITVIASSSVAARTVSAYQPSILSQVSNNHKRTARTRPQNAPGKENMPIFSYDKPTRTPGPRGRNKRTHDDQVDLTITEPSVRFTSRADLQDERRTRQYTRKHANNQTHE</sequence>
<evidence type="ECO:0000313" key="3">
    <source>
        <dbReference type="EMBL" id="OQE08717.1"/>
    </source>
</evidence>
<comment type="caution">
    <text evidence="2">The sequence shown here is derived from an EMBL/GenBank/DDBJ whole genome shotgun (WGS) entry which is preliminary data.</text>
</comment>
<name>A0A1V6S2P0_9EURO</name>
<dbReference type="STRING" id="254877.A0A1V6S2P0"/>
<evidence type="ECO:0000256" key="1">
    <source>
        <dbReference type="SAM" id="MobiDB-lite"/>
    </source>
</evidence>
<gene>
    <name evidence="5" type="ORF">PENFLA_c066G09621</name>
    <name evidence="4" type="ORF">PENFLA_c079G08167</name>
    <name evidence="3" type="ORF">PENFLA_c128G03585</name>
    <name evidence="2" type="ORF">PENFLA_c153G02266</name>
</gene>
<evidence type="ECO:0000313" key="5">
    <source>
        <dbReference type="EMBL" id="OQE11978.1"/>
    </source>
</evidence>
<feature type="region of interest" description="Disordered" evidence="1">
    <location>
        <begin position="646"/>
        <end position="730"/>
    </location>
</feature>
<dbReference type="AlphaFoldDB" id="A0A1V6S2P0"/>
<keyword evidence="6" id="KW-1185">Reference proteome</keyword>
<organism evidence="2 6">
    <name type="scientific">Penicillium flavigenum</name>
    <dbReference type="NCBI Taxonomy" id="254877"/>
    <lineage>
        <taxon>Eukaryota</taxon>
        <taxon>Fungi</taxon>
        <taxon>Dikarya</taxon>
        <taxon>Ascomycota</taxon>
        <taxon>Pezizomycotina</taxon>
        <taxon>Eurotiomycetes</taxon>
        <taxon>Eurotiomycetidae</taxon>
        <taxon>Eurotiales</taxon>
        <taxon>Aspergillaceae</taxon>
        <taxon>Penicillium</taxon>
    </lineage>
</organism>
<evidence type="ECO:0008006" key="7">
    <source>
        <dbReference type="Google" id="ProtNLM"/>
    </source>
</evidence>
<feature type="region of interest" description="Disordered" evidence="1">
    <location>
        <begin position="427"/>
        <end position="593"/>
    </location>
</feature>
<protein>
    <recommendedName>
        <fullName evidence="7">CCHC-type domain-containing protein</fullName>
    </recommendedName>
</protein>
<evidence type="ECO:0000313" key="6">
    <source>
        <dbReference type="Proteomes" id="UP000191342"/>
    </source>
</evidence>
<feature type="compositionally biased region" description="Low complexity" evidence="1">
    <location>
        <begin position="581"/>
        <end position="591"/>
    </location>
</feature>
<proteinExistence type="predicted"/>
<dbReference type="EMBL" id="MLQL01000128">
    <property type="protein sequence ID" value="OQE08717.1"/>
    <property type="molecule type" value="Genomic_DNA"/>
</dbReference>
<evidence type="ECO:0000313" key="2">
    <source>
        <dbReference type="EMBL" id="OQE07893.1"/>
    </source>
</evidence>
<dbReference type="Proteomes" id="UP000191342">
    <property type="component" value="Unassembled WGS sequence"/>
</dbReference>
<dbReference type="OrthoDB" id="4509841at2759"/>
<dbReference type="EMBL" id="MLQL01000066">
    <property type="protein sequence ID" value="OQE11978.1"/>
    <property type="molecule type" value="Genomic_DNA"/>
</dbReference>
<feature type="compositionally biased region" description="Polar residues" evidence="1">
    <location>
        <begin position="464"/>
        <end position="489"/>
    </location>
</feature>
<feature type="compositionally biased region" description="Basic and acidic residues" evidence="1">
    <location>
        <begin position="519"/>
        <end position="536"/>
    </location>
</feature>
<reference evidence="2" key="1">
    <citation type="submission" date="2016-10" db="EMBL/GenBank/DDBJ databases">
        <title>Uncovering the secondary metabolism of Penicillium species provides insights into the evolution of 6-MSA pathways.</title>
        <authorList>
            <person name="Nielsen J.C."/>
            <person name="Nielsen J."/>
        </authorList>
    </citation>
    <scope>NUCLEOTIDE SEQUENCE [LARGE SCALE GENOMIC DNA]</scope>
    <source>
        <strain evidence="2">IBT 14082</strain>
    </source>
</reference>
<dbReference type="EMBL" id="MLQL01000079">
    <property type="protein sequence ID" value="OQE11181.1"/>
    <property type="molecule type" value="Genomic_DNA"/>
</dbReference>
<feature type="compositionally biased region" description="Basic and acidic residues" evidence="1">
    <location>
        <begin position="491"/>
        <end position="505"/>
    </location>
</feature>
<dbReference type="EMBL" id="MLQL01000153">
    <property type="protein sequence ID" value="OQE07893.1"/>
    <property type="molecule type" value="Genomic_DNA"/>
</dbReference>
<accession>A0A1V6S2P0</accession>
<reference evidence="6" key="2">
    <citation type="journal article" date="2017" name="Nat. Microbiol.">
        <title>Global analysis of biosynthetic gene clusters reveals vast potential of secondary metabolite production in Penicillium species.</title>
        <authorList>
            <person name="Nielsen J.C."/>
            <person name="Grijseels S."/>
            <person name="Prigent S."/>
            <person name="Ji B."/>
            <person name="Dainat J."/>
            <person name="Nielsen K.F."/>
            <person name="Frisvad J.C."/>
            <person name="Workman M."/>
            <person name="Nielsen J."/>
        </authorList>
    </citation>
    <scope>NUCLEOTIDE SEQUENCE [LARGE SCALE GENOMIC DNA]</scope>
    <source>
        <strain evidence="6">IBT 14082</strain>
    </source>
</reference>